<dbReference type="PROSITE" id="PS50113">
    <property type="entry name" value="PAC"/>
    <property type="match status" value="3"/>
</dbReference>
<dbReference type="SUPFAM" id="SSF52172">
    <property type="entry name" value="CheY-like"/>
    <property type="match status" value="2"/>
</dbReference>
<dbReference type="SMART" id="SM00304">
    <property type="entry name" value="HAMP"/>
    <property type="match status" value="1"/>
</dbReference>
<dbReference type="Gene3D" id="3.40.50.2300">
    <property type="match status" value="2"/>
</dbReference>
<keyword evidence="11 18" id="KW-1133">Transmembrane helix</keyword>
<dbReference type="SMART" id="SM00086">
    <property type="entry name" value="PAC"/>
    <property type="match status" value="3"/>
</dbReference>
<organism evidence="25 26">
    <name type="scientific">Roseateles agri</name>
    <dbReference type="NCBI Taxonomy" id="3098619"/>
    <lineage>
        <taxon>Bacteria</taxon>
        <taxon>Pseudomonadati</taxon>
        <taxon>Pseudomonadota</taxon>
        <taxon>Betaproteobacteria</taxon>
        <taxon>Burkholderiales</taxon>
        <taxon>Sphaerotilaceae</taxon>
        <taxon>Roseateles</taxon>
    </lineage>
</organism>
<dbReference type="InterPro" id="IPR036641">
    <property type="entry name" value="HPT_dom_sf"/>
</dbReference>
<evidence type="ECO:0000256" key="6">
    <source>
        <dbReference type="ARBA" id="ARBA00022679"/>
    </source>
</evidence>
<dbReference type="SUPFAM" id="SSF47384">
    <property type="entry name" value="Homodimeric domain of signal transducing histidine kinase"/>
    <property type="match status" value="1"/>
</dbReference>
<comment type="catalytic activity">
    <reaction evidence="1">
        <text>ATP + protein L-histidine = ADP + protein N-phospho-L-histidine.</text>
        <dbReference type="EC" id="2.7.13.3"/>
    </reaction>
</comment>
<evidence type="ECO:0000259" key="21">
    <source>
        <dbReference type="PROSITE" id="PS50112"/>
    </source>
</evidence>
<evidence type="ECO:0000256" key="17">
    <source>
        <dbReference type="SAM" id="MobiDB-lite"/>
    </source>
</evidence>
<accession>A0ABU5DTL4</accession>
<dbReference type="CDD" id="cd16922">
    <property type="entry name" value="HATPase_EvgS-ArcB-TorS-like"/>
    <property type="match status" value="1"/>
</dbReference>
<dbReference type="PRINTS" id="PR00344">
    <property type="entry name" value="BCTRLSENSOR"/>
</dbReference>
<dbReference type="CDD" id="cd06225">
    <property type="entry name" value="HAMP"/>
    <property type="match status" value="1"/>
</dbReference>
<feature type="domain" description="HAMP" evidence="23">
    <location>
        <begin position="212"/>
        <end position="265"/>
    </location>
</feature>
<evidence type="ECO:0000313" key="26">
    <source>
        <dbReference type="Proteomes" id="UP001285263"/>
    </source>
</evidence>
<dbReference type="InterPro" id="IPR036890">
    <property type="entry name" value="HATPase_C_sf"/>
</dbReference>
<dbReference type="NCBIfam" id="TIGR00229">
    <property type="entry name" value="sensory_box"/>
    <property type="match status" value="2"/>
</dbReference>
<dbReference type="Pfam" id="PF13426">
    <property type="entry name" value="PAS_9"/>
    <property type="match status" value="1"/>
</dbReference>
<dbReference type="SMART" id="SM00091">
    <property type="entry name" value="PAS"/>
    <property type="match status" value="2"/>
</dbReference>
<dbReference type="Gene3D" id="1.20.120.160">
    <property type="entry name" value="HPT domain"/>
    <property type="match status" value="1"/>
</dbReference>
<gene>
    <name evidence="25" type="ORF">SNE35_30225</name>
</gene>
<keyword evidence="7 18" id="KW-0812">Transmembrane</keyword>
<dbReference type="Gene3D" id="3.30.565.10">
    <property type="entry name" value="Histidine kinase-like ATPase, C-terminal domain"/>
    <property type="match status" value="1"/>
</dbReference>
<dbReference type="Pfam" id="PF02518">
    <property type="entry name" value="HATPase_c"/>
    <property type="match status" value="1"/>
</dbReference>
<dbReference type="SMART" id="SM00387">
    <property type="entry name" value="HATPase_c"/>
    <property type="match status" value="1"/>
</dbReference>
<dbReference type="InterPro" id="IPR004358">
    <property type="entry name" value="Sig_transdc_His_kin-like_C"/>
</dbReference>
<dbReference type="CDD" id="cd17546">
    <property type="entry name" value="REC_hyHK_CKI1_RcsC-like"/>
    <property type="match status" value="2"/>
</dbReference>
<dbReference type="EMBL" id="JAXCLA010000012">
    <property type="protein sequence ID" value="MDY0748814.1"/>
    <property type="molecule type" value="Genomic_DNA"/>
</dbReference>
<dbReference type="InterPro" id="IPR008207">
    <property type="entry name" value="Sig_transdc_His_kin_Hpt_dom"/>
</dbReference>
<reference evidence="25 26" key="1">
    <citation type="submission" date="2023-11" db="EMBL/GenBank/DDBJ databases">
        <title>Paucibacter sp. nov., isolated from fresh soil in Korea.</title>
        <authorList>
            <person name="Le N.T.T."/>
        </authorList>
    </citation>
    <scope>NUCLEOTIDE SEQUENCE [LARGE SCALE GENOMIC DNA]</scope>
    <source>
        <strain evidence="25 26">R3-3</strain>
    </source>
</reference>
<evidence type="ECO:0000259" key="23">
    <source>
        <dbReference type="PROSITE" id="PS50885"/>
    </source>
</evidence>
<evidence type="ECO:0000256" key="3">
    <source>
        <dbReference type="ARBA" id="ARBA00012438"/>
    </source>
</evidence>
<feature type="domain" description="PAS" evidence="21">
    <location>
        <begin position="526"/>
        <end position="592"/>
    </location>
</feature>
<evidence type="ECO:0000256" key="9">
    <source>
        <dbReference type="ARBA" id="ARBA00022777"/>
    </source>
</evidence>
<feature type="domain" description="PAC" evidence="22">
    <location>
        <begin position="597"/>
        <end position="647"/>
    </location>
</feature>
<dbReference type="Pfam" id="PF01627">
    <property type="entry name" value="Hpt"/>
    <property type="match status" value="1"/>
</dbReference>
<dbReference type="SMART" id="SM00388">
    <property type="entry name" value="HisKA"/>
    <property type="match status" value="1"/>
</dbReference>
<evidence type="ECO:0000256" key="4">
    <source>
        <dbReference type="ARBA" id="ARBA00022475"/>
    </source>
</evidence>
<proteinExistence type="predicted"/>
<evidence type="ECO:0000259" key="19">
    <source>
        <dbReference type="PROSITE" id="PS50109"/>
    </source>
</evidence>
<dbReference type="InterPro" id="IPR011006">
    <property type="entry name" value="CheY-like_superfamily"/>
</dbReference>
<dbReference type="InterPro" id="IPR003661">
    <property type="entry name" value="HisK_dim/P_dom"/>
</dbReference>
<evidence type="ECO:0000256" key="8">
    <source>
        <dbReference type="ARBA" id="ARBA00022741"/>
    </source>
</evidence>
<dbReference type="InterPro" id="IPR003594">
    <property type="entry name" value="HATPase_dom"/>
</dbReference>
<dbReference type="PROSITE" id="PS50885">
    <property type="entry name" value="HAMP"/>
    <property type="match status" value="1"/>
</dbReference>
<keyword evidence="8" id="KW-0547">Nucleotide-binding</keyword>
<dbReference type="EC" id="2.7.13.3" evidence="3"/>
<sequence>MLQGASLRTKLSIAFGSLLLLAVLLGLQSLVAIIKVDAAIQAMYANELQGVSNARAVQFHYAAMGRELRQALLTSDESVRRRVLGELDDERVELGRELKDLQGRVIDYESQRSLRTFEQSYEVYRQDVEQVLRLIRDDRLLEAKQLVSSQEFDLNGEAVAQAMEVVISSKEDAARASIEDVQAMADSTKAKGLALLVLGGLCSGVFVWLIVRSIRVPATELQSAVERIAAGELDQAVPHVEYRNELGALARAVSVLQVGARELDDQRWVKTQVAAISTELQTARSLEELADRFFDRVVPLLKLGQAAIHLDEANASEPRLLARFPRESPDPGDRTETEGLMALPIRRTDVLVGVLEITCEEALSPARQSLLDALIPVLATNIEVLQRNISTQELLAALRVASAEQASILEAATLGVVFIRSGIIVRCNSEFDALFGTESGAQIGQSVRAWYDADEVFEDTLVNVYQQLQAGGRYQRERELRRADGTRFWCELSGSAIDSTDLSKGTVWMLRDITDRKAAERELSEERARLLRILENSPVGVSINSDDGQIVFANHQMSQLTGLPADELLARNTHSLWRYPERRKEILELLRRDGIVKDFEAEFIHSDGGIRSVLISVNRMRHGETDMLVSWIHDVSERKRMEAQIQQASFLGDIALELTGSGYWYLDYSNPDYYFQSERSARILGEPLSADGLYRLDTQWYSRMEEADPEMARAALQRYRDAIDGKYDKYESIYPYKRPIDGEVVWIHAAGKLLRDASTGKLLFMYGAYQDITQQRRAEDELRQARELALEATRAKSDFLANMSHEIRTPMNAVIGLSHLALKSGLTPKQHNYVQKIHQSGTHLLGIINDVLDLSKIEAGKLSVENEAFDLNELLSNLANLVAEKVSARGLELVFDLPSDVPTRLVGDSLRIGQVLINFANNAVKFTEAGEIAVSVRLLEQAGNRALLRFAVRDTGIGLKPEQIGRLFQSFQQADASTSRKYGGTGLGLAISRHLAELMDGEAGVESEFGKGSTFWFTAWLGVDDQPRVRRQAAVLRADRRVLVVDDNGAARTVMTEMLRSMGFVVASARSGEDALVQLREASDAHEPFDVALLDWKMPGMDGAETARAIHALGLPASPQLLMVTAFGEDDAHAAATRAGIRIVLTKPVSASQIFDAMAQLSGESETDGPTQAQVQDTELLDGVRALGARHILLAEDNEINQLVATEMLYEAGLSVDVANDGQEALDMAQQRRYDLVLMDLQMPRMDGLQVTRFLRDMPELQDLPIIAMTANAMQSDRDRCAAAGMVDFVSKPIDPEALMRALLRWLPRERRSAAPDEAATPPPAARPEAPPADGGVSLLQAVRGVEGLDAAGGLRRALGREPLYRDLLRRFVDQQAPGLGPLNKALAVADHALVERIAHSLRGVAANLGADRIAQLAGVLEQEARNVAPTAQLQVLADALAEPLARLTRQLGEALDSTATPAPQAANGASAVAPQERWADIARELAQLLDDGDAEAGDFLKVHDGTLRGMLAQRYDALQKAVGNFEFDAAAQLLRDGWPGPA</sequence>
<dbReference type="InterPro" id="IPR013767">
    <property type="entry name" value="PAS_fold"/>
</dbReference>
<feature type="modified residue" description="Phosphohistidine" evidence="14">
    <location>
        <position position="1400"/>
    </location>
</feature>
<dbReference type="InterPro" id="IPR005467">
    <property type="entry name" value="His_kinase_dom"/>
</dbReference>
<feature type="modified residue" description="4-aspartylphosphate" evidence="15">
    <location>
        <position position="1095"/>
    </location>
</feature>
<feature type="domain" description="HPt" evidence="24">
    <location>
        <begin position="1361"/>
        <end position="1459"/>
    </location>
</feature>
<dbReference type="Pfam" id="PF12729">
    <property type="entry name" value="4HB_MCP_1"/>
    <property type="match status" value="1"/>
</dbReference>
<dbReference type="SUPFAM" id="SSF55874">
    <property type="entry name" value="ATPase domain of HSP90 chaperone/DNA topoisomerase II/histidine kinase"/>
    <property type="match status" value="1"/>
</dbReference>
<dbReference type="PROSITE" id="PS50110">
    <property type="entry name" value="RESPONSE_REGULATORY"/>
    <property type="match status" value="2"/>
</dbReference>
<dbReference type="InterPro" id="IPR000014">
    <property type="entry name" value="PAS"/>
</dbReference>
<dbReference type="InterPro" id="IPR035965">
    <property type="entry name" value="PAS-like_dom_sf"/>
</dbReference>
<dbReference type="Pfam" id="PF00672">
    <property type="entry name" value="HAMP"/>
    <property type="match status" value="1"/>
</dbReference>
<keyword evidence="9" id="KW-0418">Kinase</keyword>
<evidence type="ECO:0000256" key="10">
    <source>
        <dbReference type="ARBA" id="ARBA00022840"/>
    </source>
</evidence>
<dbReference type="PROSITE" id="PS50894">
    <property type="entry name" value="HPT"/>
    <property type="match status" value="1"/>
</dbReference>
<evidence type="ECO:0000256" key="11">
    <source>
        <dbReference type="ARBA" id="ARBA00022989"/>
    </source>
</evidence>
<feature type="region of interest" description="Disordered" evidence="17">
    <location>
        <begin position="1313"/>
        <end position="1336"/>
    </location>
</feature>
<dbReference type="Pfam" id="PF00989">
    <property type="entry name" value="PAS"/>
    <property type="match status" value="1"/>
</dbReference>
<dbReference type="SUPFAM" id="SSF55785">
    <property type="entry name" value="PYP-like sensor domain (PAS domain)"/>
    <property type="match status" value="3"/>
</dbReference>
<evidence type="ECO:0000256" key="15">
    <source>
        <dbReference type="PROSITE-ProRule" id="PRU00169"/>
    </source>
</evidence>
<evidence type="ECO:0000256" key="13">
    <source>
        <dbReference type="ARBA" id="ARBA00023136"/>
    </source>
</evidence>
<evidence type="ECO:0000256" key="1">
    <source>
        <dbReference type="ARBA" id="ARBA00000085"/>
    </source>
</evidence>
<dbReference type="Proteomes" id="UP001285263">
    <property type="component" value="Unassembled WGS sequence"/>
</dbReference>
<dbReference type="Pfam" id="PF00072">
    <property type="entry name" value="Response_reg"/>
    <property type="match status" value="2"/>
</dbReference>
<dbReference type="CDD" id="cd00082">
    <property type="entry name" value="HisKA"/>
    <property type="match status" value="1"/>
</dbReference>
<evidence type="ECO:0000256" key="12">
    <source>
        <dbReference type="ARBA" id="ARBA00023012"/>
    </source>
</evidence>
<evidence type="ECO:0000256" key="2">
    <source>
        <dbReference type="ARBA" id="ARBA00004651"/>
    </source>
</evidence>
<keyword evidence="26" id="KW-1185">Reference proteome</keyword>
<keyword evidence="5 15" id="KW-0597">Phosphoprotein</keyword>
<evidence type="ECO:0000259" key="24">
    <source>
        <dbReference type="PROSITE" id="PS50894"/>
    </source>
</evidence>
<evidence type="ECO:0000256" key="7">
    <source>
        <dbReference type="ARBA" id="ARBA00022692"/>
    </source>
</evidence>
<name>A0ABU5DTL4_9BURK</name>
<dbReference type="InterPro" id="IPR001610">
    <property type="entry name" value="PAC"/>
</dbReference>
<dbReference type="Gene3D" id="1.10.287.130">
    <property type="match status" value="1"/>
</dbReference>
<dbReference type="SUPFAM" id="SSF47226">
    <property type="entry name" value="Histidine-containing phosphotransfer domain, HPT domain"/>
    <property type="match status" value="1"/>
</dbReference>
<keyword evidence="6" id="KW-0808">Transferase</keyword>
<protein>
    <recommendedName>
        <fullName evidence="3">histidine kinase</fullName>
        <ecNumber evidence="3">2.7.13.3</ecNumber>
    </recommendedName>
</protein>
<dbReference type="InterPro" id="IPR036097">
    <property type="entry name" value="HisK_dim/P_sf"/>
</dbReference>
<keyword evidence="4" id="KW-1003">Cell membrane</keyword>
<feature type="coiled-coil region" evidence="16">
    <location>
        <begin position="84"/>
        <end position="111"/>
    </location>
</feature>
<keyword evidence="13 18" id="KW-0472">Membrane</keyword>
<dbReference type="SMART" id="SM00073">
    <property type="entry name" value="HPT"/>
    <property type="match status" value="1"/>
</dbReference>
<feature type="domain" description="PAC" evidence="22">
    <location>
        <begin position="474"/>
        <end position="525"/>
    </location>
</feature>
<dbReference type="PANTHER" id="PTHR45339">
    <property type="entry name" value="HYBRID SIGNAL TRANSDUCTION HISTIDINE KINASE J"/>
    <property type="match status" value="1"/>
</dbReference>
<feature type="transmembrane region" description="Helical" evidence="18">
    <location>
        <begin position="12"/>
        <end position="34"/>
    </location>
</feature>
<dbReference type="InterPro" id="IPR003660">
    <property type="entry name" value="HAMP_dom"/>
</dbReference>
<keyword evidence="16" id="KW-0175">Coiled coil</keyword>
<evidence type="ECO:0000313" key="25">
    <source>
        <dbReference type="EMBL" id="MDY0748814.1"/>
    </source>
</evidence>
<dbReference type="InterPro" id="IPR001789">
    <property type="entry name" value="Sig_transdc_resp-reg_receiver"/>
</dbReference>
<feature type="transmembrane region" description="Helical" evidence="18">
    <location>
        <begin position="192"/>
        <end position="211"/>
    </location>
</feature>
<comment type="caution">
    <text evidence="25">The sequence shown here is derived from an EMBL/GenBank/DDBJ whole genome shotgun (WGS) entry which is preliminary data.</text>
</comment>
<dbReference type="Pfam" id="PF00512">
    <property type="entry name" value="HisKA"/>
    <property type="match status" value="1"/>
</dbReference>
<dbReference type="PROSITE" id="PS50112">
    <property type="entry name" value="PAS"/>
    <property type="match status" value="1"/>
</dbReference>
<evidence type="ECO:0000256" key="14">
    <source>
        <dbReference type="PROSITE-ProRule" id="PRU00110"/>
    </source>
</evidence>
<dbReference type="PROSITE" id="PS50109">
    <property type="entry name" value="HIS_KIN"/>
    <property type="match status" value="1"/>
</dbReference>
<dbReference type="Gene3D" id="3.30.450.20">
    <property type="entry name" value="PAS domain"/>
    <property type="match status" value="3"/>
</dbReference>
<feature type="domain" description="Response regulatory" evidence="20">
    <location>
        <begin position="1041"/>
        <end position="1162"/>
    </location>
</feature>
<keyword evidence="10" id="KW-0067">ATP-binding</keyword>
<keyword evidence="12" id="KW-0902">Two-component regulatory system</keyword>
<evidence type="ECO:0000256" key="18">
    <source>
        <dbReference type="SAM" id="Phobius"/>
    </source>
</evidence>
<dbReference type="InterPro" id="IPR024478">
    <property type="entry name" value="HlyB_4HB_MCP"/>
</dbReference>
<feature type="domain" description="PAC" evidence="22">
    <location>
        <begin position="730"/>
        <end position="784"/>
    </location>
</feature>
<dbReference type="InterPro" id="IPR000700">
    <property type="entry name" value="PAS-assoc_C"/>
</dbReference>
<dbReference type="PANTHER" id="PTHR45339:SF1">
    <property type="entry name" value="HYBRID SIGNAL TRANSDUCTION HISTIDINE KINASE J"/>
    <property type="match status" value="1"/>
</dbReference>
<evidence type="ECO:0000259" key="20">
    <source>
        <dbReference type="PROSITE" id="PS50110"/>
    </source>
</evidence>
<feature type="domain" description="Histidine kinase" evidence="19">
    <location>
        <begin position="802"/>
        <end position="1023"/>
    </location>
</feature>
<feature type="domain" description="Response regulatory" evidence="20">
    <location>
        <begin position="1191"/>
        <end position="1307"/>
    </location>
</feature>
<dbReference type="SUPFAM" id="SSF158472">
    <property type="entry name" value="HAMP domain-like"/>
    <property type="match status" value="1"/>
</dbReference>
<comment type="subcellular location">
    <subcellularLocation>
        <location evidence="2">Cell membrane</location>
        <topology evidence="2">Multi-pass membrane protein</topology>
    </subcellularLocation>
</comment>
<feature type="compositionally biased region" description="Pro residues" evidence="17">
    <location>
        <begin position="1321"/>
        <end position="1331"/>
    </location>
</feature>
<dbReference type="Gene3D" id="6.10.340.10">
    <property type="match status" value="1"/>
</dbReference>
<evidence type="ECO:0000259" key="22">
    <source>
        <dbReference type="PROSITE" id="PS50113"/>
    </source>
</evidence>
<dbReference type="SMART" id="SM00448">
    <property type="entry name" value="REC"/>
    <property type="match status" value="2"/>
</dbReference>
<dbReference type="CDD" id="cd00130">
    <property type="entry name" value="PAS"/>
    <property type="match status" value="2"/>
</dbReference>
<evidence type="ECO:0000256" key="16">
    <source>
        <dbReference type="SAM" id="Coils"/>
    </source>
</evidence>
<evidence type="ECO:0000256" key="5">
    <source>
        <dbReference type="ARBA" id="ARBA00022553"/>
    </source>
</evidence>
<feature type="modified residue" description="4-aspartylphosphate" evidence="15">
    <location>
        <position position="1240"/>
    </location>
</feature>